<proteinExistence type="predicted"/>
<dbReference type="RefSeq" id="WP_094253852.1">
    <property type="nucleotide sequence ID" value="NZ_JBHLXL010000005.1"/>
</dbReference>
<keyword evidence="2" id="KW-1185">Reference proteome</keyword>
<protein>
    <recommendedName>
        <fullName evidence="3">DUF2642 domain-containing protein</fullName>
    </recommendedName>
</protein>
<dbReference type="Proteomes" id="UP000215059">
    <property type="component" value="Unassembled WGS sequence"/>
</dbReference>
<dbReference type="EMBL" id="NOII01000013">
    <property type="protein sequence ID" value="OYD56370.1"/>
    <property type="molecule type" value="Genomic_DNA"/>
</dbReference>
<dbReference type="AlphaFoldDB" id="A0A235F532"/>
<evidence type="ECO:0000313" key="2">
    <source>
        <dbReference type="Proteomes" id="UP000215059"/>
    </source>
</evidence>
<comment type="caution">
    <text evidence="1">The sequence shown here is derived from an EMBL/GenBank/DDBJ whole genome shotgun (WGS) entry which is preliminary data.</text>
</comment>
<evidence type="ECO:0000313" key="1">
    <source>
        <dbReference type="EMBL" id="OYD56370.1"/>
    </source>
</evidence>
<dbReference type="OrthoDB" id="2716151at2"/>
<organism evidence="1 2">
    <name type="scientific">Fictibacillus aquaticus</name>
    <dbReference type="NCBI Taxonomy" id="2021314"/>
    <lineage>
        <taxon>Bacteria</taxon>
        <taxon>Bacillati</taxon>
        <taxon>Bacillota</taxon>
        <taxon>Bacilli</taxon>
        <taxon>Bacillales</taxon>
        <taxon>Fictibacillaceae</taxon>
        <taxon>Fictibacillus</taxon>
    </lineage>
</organism>
<gene>
    <name evidence="1" type="ORF">CGZ90_17605</name>
</gene>
<accession>A0A235F532</accession>
<reference evidence="1 2" key="1">
    <citation type="submission" date="2017-07" db="EMBL/GenBank/DDBJ databases">
        <title>Fictibacillus sp. nov. GDSW-R2A3 Genome sequencing and assembly.</title>
        <authorList>
            <person name="Mayilraj S."/>
        </authorList>
    </citation>
    <scope>NUCLEOTIDE SEQUENCE [LARGE SCALE GENOMIC DNA]</scope>
    <source>
        <strain evidence="1 2">GDSW-R2A3</strain>
    </source>
</reference>
<name>A0A235F532_9BACL</name>
<sequence>MFQMKHLLKKHIILKMTGGKVLEGILADVGNDILVLLSSDQYYYIPLLHIHKIRVNSSKSEAFSTSGPLISSAEKEKAISYRSILTQAKGLLTQIHVSGKQDLRGYITHVMSDYFVFYSPIYKTIYIPLFHLKWLTLCNEDNIPLTLEEAAAPAPLSRSWEEQLKKFEGRLVVFDLGTDSDKVGMLKKIDGSAVELVTTKGETLYHKLNHLKSVYVP</sequence>
<evidence type="ECO:0008006" key="3">
    <source>
        <dbReference type="Google" id="ProtNLM"/>
    </source>
</evidence>